<proteinExistence type="predicted"/>
<keyword evidence="1" id="KW-0812">Transmembrane</keyword>
<evidence type="ECO:0000313" key="3">
    <source>
        <dbReference type="Proteomes" id="UP001164713"/>
    </source>
</evidence>
<sequence>MYSGYLYTYPFGGWPYGASRAYGYAFIVVLIVVLLIVGGVYWFT</sequence>
<reference evidence="2" key="1">
    <citation type="submission" date="2022-12" db="EMBL/GenBank/DDBJ databases">
        <title>Genomic of Bacillus halotolerans.</title>
        <authorList>
            <person name="Xu G."/>
            <person name="Ding Y."/>
        </authorList>
    </citation>
    <scope>NUCLEOTIDE SEQUENCE</scope>
    <source>
        <strain evidence="2">B13</strain>
    </source>
</reference>
<feature type="transmembrane region" description="Helical" evidence="1">
    <location>
        <begin position="21"/>
        <end position="43"/>
    </location>
</feature>
<dbReference type="GeneID" id="79381786"/>
<accession>A0ABY7HXK3</accession>
<keyword evidence="1" id="KW-1133">Transmembrane helix</keyword>
<protein>
    <recommendedName>
        <fullName evidence="4">Sporulation protein YjcZ</fullName>
    </recommendedName>
</protein>
<dbReference type="RefSeq" id="WP_010335019.1">
    <property type="nucleotide sequence ID" value="NZ_ASJT01000072.1"/>
</dbReference>
<evidence type="ECO:0000313" key="2">
    <source>
        <dbReference type="EMBL" id="WAT19956.1"/>
    </source>
</evidence>
<gene>
    <name evidence="2" type="ORF">O0R52_13165</name>
</gene>
<dbReference type="EMBL" id="CP114066">
    <property type="protein sequence ID" value="WAT19956.1"/>
    <property type="molecule type" value="Genomic_DNA"/>
</dbReference>
<keyword evidence="1" id="KW-0472">Membrane</keyword>
<evidence type="ECO:0008006" key="4">
    <source>
        <dbReference type="Google" id="ProtNLM"/>
    </source>
</evidence>
<organism evidence="2 3">
    <name type="scientific">Bacillus halotolerans</name>
    <dbReference type="NCBI Taxonomy" id="260554"/>
    <lineage>
        <taxon>Bacteria</taxon>
        <taxon>Bacillati</taxon>
        <taxon>Bacillota</taxon>
        <taxon>Bacilli</taxon>
        <taxon>Bacillales</taxon>
        <taxon>Bacillaceae</taxon>
        <taxon>Bacillus</taxon>
    </lineage>
</organism>
<keyword evidence="3" id="KW-1185">Reference proteome</keyword>
<dbReference type="Proteomes" id="UP001164713">
    <property type="component" value="Chromosome"/>
</dbReference>
<evidence type="ECO:0000256" key="1">
    <source>
        <dbReference type="SAM" id="Phobius"/>
    </source>
</evidence>
<name>A0ABY7HXK3_9BACI</name>